<evidence type="ECO:0000256" key="8">
    <source>
        <dbReference type="ARBA" id="ARBA00023002"/>
    </source>
</evidence>
<comment type="subunit">
    <text evidence="2 12">Homodimer.</text>
</comment>
<comment type="catalytic activity">
    <reaction evidence="12">
        <text>(6R)-5,10-methylene-5,6,7,8-tetrahydrofolate + NADP(+) = (6R)-5,10-methenyltetrahydrofolate + NADPH</text>
        <dbReference type="Rhea" id="RHEA:22812"/>
        <dbReference type="ChEBI" id="CHEBI:15636"/>
        <dbReference type="ChEBI" id="CHEBI:57455"/>
        <dbReference type="ChEBI" id="CHEBI:57783"/>
        <dbReference type="ChEBI" id="CHEBI:58349"/>
        <dbReference type="EC" id="1.5.1.5"/>
    </reaction>
</comment>
<protein>
    <recommendedName>
        <fullName evidence="12">Bifunctional protein FolD</fullName>
    </recommendedName>
    <domain>
        <recommendedName>
            <fullName evidence="12">Methylenetetrahydrofolate dehydrogenase</fullName>
            <ecNumber evidence="12">1.5.1.5</ecNumber>
        </recommendedName>
    </domain>
    <domain>
        <recommendedName>
            <fullName evidence="12">Methenyltetrahydrofolate cyclohydrolase</fullName>
            <ecNumber evidence="12">3.5.4.9</ecNumber>
        </recommendedName>
    </domain>
</protein>
<comment type="catalytic activity">
    <reaction evidence="12">
        <text>(6R)-5,10-methenyltetrahydrofolate + H2O = (6R)-10-formyltetrahydrofolate + H(+)</text>
        <dbReference type="Rhea" id="RHEA:23700"/>
        <dbReference type="ChEBI" id="CHEBI:15377"/>
        <dbReference type="ChEBI" id="CHEBI:15378"/>
        <dbReference type="ChEBI" id="CHEBI:57455"/>
        <dbReference type="ChEBI" id="CHEBI:195366"/>
        <dbReference type="EC" id="3.5.4.9"/>
    </reaction>
</comment>
<evidence type="ECO:0000256" key="11">
    <source>
        <dbReference type="ARBA" id="ARBA00023268"/>
    </source>
</evidence>
<evidence type="ECO:0000256" key="3">
    <source>
        <dbReference type="ARBA" id="ARBA00022563"/>
    </source>
</evidence>
<comment type="function">
    <text evidence="12">Catalyzes the oxidation of 5,10-methylenetetrahydrofolate to 5,10-methenyltetrahydrofolate and then the hydrolysis of 5,10-methenyltetrahydrofolate to 10-formyltetrahydrofolate.</text>
</comment>
<dbReference type="EC" id="3.5.4.9" evidence="12"/>
<dbReference type="Gene3D" id="3.40.50.10860">
    <property type="entry name" value="Leucine Dehydrogenase, chain A, domain 1"/>
    <property type="match status" value="1"/>
</dbReference>
<dbReference type="PANTHER" id="PTHR48099:SF5">
    <property type="entry name" value="C-1-TETRAHYDROFOLATE SYNTHASE, CYTOPLASMIC"/>
    <property type="match status" value="1"/>
</dbReference>
<feature type="binding site" evidence="12">
    <location>
        <begin position="176"/>
        <end position="178"/>
    </location>
    <ligand>
        <name>NADP(+)</name>
        <dbReference type="ChEBI" id="CHEBI:58349"/>
    </ligand>
</feature>
<evidence type="ECO:0000256" key="12">
    <source>
        <dbReference type="HAMAP-Rule" id="MF_01576"/>
    </source>
</evidence>
<keyword evidence="5 12" id="KW-0658">Purine biosynthesis</keyword>
<dbReference type="SUPFAM" id="SSF51735">
    <property type="entry name" value="NAD(P)-binding Rossmann-fold domains"/>
    <property type="match status" value="1"/>
</dbReference>
<dbReference type="OrthoDB" id="9803580at2"/>
<dbReference type="InterPro" id="IPR020630">
    <property type="entry name" value="THF_DH/CycHdrlase_cat_dom"/>
</dbReference>
<feature type="domain" description="Tetrahydrofolate dehydrogenase/cyclohydrolase NAD(P)-binding" evidence="14">
    <location>
        <begin position="150"/>
        <end position="291"/>
    </location>
</feature>
<evidence type="ECO:0000259" key="13">
    <source>
        <dbReference type="Pfam" id="PF00763"/>
    </source>
</evidence>
<dbReference type="Pfam" id="PF00763">
    <property type="entry name" value="THF_DHG_CYH"/>
    <property type="match status" value="1"/>
</dbReference>
<dbReference type="GO" id="GO:0009086">
    <property type="term" value="P:methionine biosynthetic process"/>
    <property type="evidence" value="ECO:0007669"/>
    <property type="project" value="UniProtKB-KW"/>
</dbReference>
<evidence type="ECO:0000256" key="4">
    <source>
        <dbReference type="ARBA" id="ARBA00022605"/>
    </source>
</evidence>
<evidence type="ECO:0000256" key="6">
    <source>
        <dbReference type="ARBA" id="ARBA00022801"/>
    </source>
</evidence>
<feature type="domain" description="Tetrahydrofolate dehydrogenase/cyclohydrolase catalytic" evidence="13">
    <location>
        <begin position="16"/>
        <end position="131"/>
    </location>
</feature>
<comment type="caution">
    <text evidence="15">The sequence shown here is derived from an EMBL/GenBank/DDBJ whole genome shotgun (WGS) entry which is preliminary data.</text>
</comment>
<dbReference type="InterPro" id="IPR046346">
    <property type="entry name" value="Aminoacid_DH-like_N_sf"/>
</dbReference>
<evidence type="ECO:0000256" key="2">
    <source>
        <dbReference type="ARBA" id="ARBA00011738"/>
    </source>
</evidence>
<dbReference type="Proteomes" id="UP000321903">
    <property type="component" value="Unassembled WGS sequence"/>
</dbReference>
<dbReference type="RefSeq" id="WP_147223177.1">
    <property type="nucleotide sequence ID" value="NZ_CAJGYY010000001.1"/>
</dbReference>
<evidence type="ECO:0000256" key="10">
    <source>
        <dbReference type="ARBA" id="ARBA00023167"/>
    </source>
</evidence>
<dbReference type="EMBL" id="VORZ01000001">
    <property type="protein sequence ID" value="TXD98578.1"/>
    <property type="molecule type" value="Genomic_DNA"/>
</dbReference>
<dbReference type="InterPro" id="IPR020631">
    <property type="entry name" value="THF_DH/CycHdrlase_NAD-bd_dom"/>
</dbReference>
<evidence type="ECO:0000313" key="16">
    <source>
        <dbReference type="Proteomes" id="UP000321903"/>
    </source>
</evidence>
<dbReference type="InterPro" id="IPR020867">
    <property type="entry name" value="THF_DH/CycHdrlase_CS"/>
</dbReference>
<dbReference type="SUPFAM" id="SSF53223">
    <property type="entry name" value="Aminoacid dehydrogenase-like, N-terminal domain"/>
    <property type="match status" value="1"/>
</dbReference>
<dbReference type="AlphaFoldDB" id="A0A5C7A5V9"/>
<keyword evidence="6 12" id="KW-0378">Hydrolase</keyword>
<name>A0A5C7A5V9_9GAMM</name>
<dbReference type="Gene3D" id="3.40.50.720">
    <property type="entry name" value="NAD(P)-binding Rossmann-like Domain"/>
    <property type="match status" value="1"/>
</dbReference>
<organism evidence="15 16">
    <name type="scientific">Psychrobacter frigidicola</name>
    <dbReference type="NCBI Taxonomy" id="45611"/>
    <lineage>
        <taxon>Bacteria</taxon>
        <taxon>Pseudomonadati</taxon>
        <taxon>Pseudomonadota</taxon>
        <taxon>Gammaproteobacteria</taxon>
        <taxon>Moraxellales</taxon>
        <taxon>Moraxellaceae</taxon>
        <taxon>Psychrobacter</taxon>
    </lineage>
</organism>
<keyword evidence="3 12" id="KW-0554">One-carbon metabolism</keyword>
<comment type="caution">
    <text evidence="12">Lacks conserved residue(s) required for the propagation of feature annotation.</text>
</comment>
<keyword evidence="8 12" id="KW-0560">Oxidoreductase</keyword>
<evidence type="ECO:0000256" key="5">
    <source>
        <dbReference type="ARBA" id="ARBA00022755"/>
    </source>
</evidence>
<keyword evidence="11 12" id="KW-0511">Multifunctional enzyme</keyword>
<dbReference type="PROSITE" id="PS00767">
    <property type="entry name" value="THF_DHG_CYH_2"/>
    <property type="match status" value="1"/>
</dbReference>
<dbReference type="EC" id="1.5.1.5" evidence="12"/>
<accession>A0A5C7A5V9</accession>
<reference evidence="15 16" key="1">
    <citation type="submission" date="2019-08" db="EMBL/GenBank/DDBJ databases">
        <title>Genome sequence of Psychrobacter frigidicola ACAM304 (type strain).</title>
        <authorList>
            <person name="Bowman J.P."/>
        </authorList>
    </citation>
    <scope>NUCLEOTIDE SEQUENCE [LARGE SCALE GENOMIC DNA]</scope>
    <source>
        <strain evidence="15 16">ACAM 304</strain>
    </source>
</reference>
<dbReference type="InterPro" id="IPR000672">
    <property type="entry name" value="THF_DH/CycHdrlase"/>
</dbReference>
<keyword evidence="16" id="KW-1185">Reference proteome</keyword>
<proteinExistence type="inferred from homology"/>
<dbReference type="HAMAP" id="MF_01576">
    <property type="entry name" value="THF_DHG_CYH"/>
    <property type="match status" value="1"/>
</dbReference>
<dbReference type="FunFam" id="3.40.50.10860:FF:000005">
    <property type="entry name" value="C-1-tetrahydrofolate synthase, cytoplasmic, putative"/>
    <property type="match status" value="1"/>
</dbReference>
<evidence type="ECO:0000256" key="1">
    <source>
        <dbReference type="ARBA" id="ARBA00004777"/>
    </source>
</evidence>
<dbReference type="GO" id="GO:0006164">
    <property type="term" value="P:purine nucleotide biosynthetic process"/>
    <property type="evidence" value="ECO:0007669"/>
    <property type="project" value="UniProtKB-KW"/>
</dbReference>
<evidence type="ECO:0000259" key="14">
    <source>
        <dbReference type="Pfam" id="PF02882"/>
    </source>
</evidence>
<keyword evidence="4 12" id="KW-0028">Amino-acid biosynthesis</keyword>
<gene>
    <name evidence="12 15" type="primary">folD</name>
    <name evidence="15" type="ORF">ES754_01405</name>
</gene>
<dbReference type="NCBIfam" id="NF010788">
    <property type="entry name" value="PRK14192.1"/>
    <property type="match status" value="1"/>
</dbReference>
<dbReference type="GO" id="GO:0005829">
    <property type="term" value="C:cytosol"/>
    <property type="evidence" value="ECO:0007669"/>
    <property type="project" value="TreeGrafter"/>
</dbReference>
<dbReference type="FunFam" id="3.40.50.720:FF:000094">
    <property type="entry name" value="Bifunctional protein FolD"/>
    <property type="match status" value="1"/>
</dbReference>
<dbReference type="PRINTS" id="PR00085">
    <property type="entry name" value="THFDHDRGNASE"/>
</dbReference>
<dbReference type="UniPathway" id="UPA00193"/>
<dbReference type="GO" id="GO:0000105">
    <property type="term" value="P:L-histidine biosynthetic process"/>
    <property type="evidence" value="ECO:0007669"/>
    <property type="project" value="UniProtKB-KW"/>
</dbReference>
<dbReference type="GO" id="GO:0004488">
    <property type="term" value="F:methylenetetrahydrofolate dehydrogenase (NADP+) activity"/>
    <property type="evidence" value="ECO:0007669"/>
    <property type="project" value="UniProtKB-UniRule"/>
</dbReference>
<comment type="similarity">
    <text evidence="12">Belongs to the tetrahydrofolate dehydrogenase/cyclohydrolase family.</text>
</comment>
<comment type="pathway">
    <text evidence="1 12">One-carbon metabolism; tetrahydrofolate interconversion.</text>
</comment>
<dbReference type="GO" id="GO:0035999">
    <property type="term" value="P:tetrahydrofolate interconversion"/>
    <property type="evidence" value="ECO:0007669"/>
    <property type="project" value="UniProtKB-UniRule"/>
</dbReference>
<evidence type="ECO:0000256" key="7">
    <source>
        <dbReference type="ARBA" id="ARBA00022857"/>
    </source>
</evidence>
<dbReference type="GO" id="GO:0004477">
    <property type="term" value="F:methenyltetrahydrofolate cyclohydrolase activity"/>
    <property type="evidence" value="ECO:0007669"/>
    <property type="project" value="UniProtKB-UniRule"/>
</dbReference>
<evidence type="ECO:0000256" key="9">
    <source>
        <dbReference type="ARBA" id="ARBA00023102"/>
    </source>
</evidence>
<sequence length="300" mass="32128">MEEDKPSSDPKSAIVMDGKVLAKQIEENLRVRVDAIKEKTGRTPILATILVGDDPASATYVRMKSNACKRVGMDSMKVELPSVTTTEQLLAKIDELNDNQDVHGILLQHPVPAHIDERACFEQIDLEKDVDGVTCLGFGRMSMGEPAFGSCTPQGVMHLLRHYNIELAGKEAVVVGRSPILGKPMAMMLLNANCTVTMCHSHTEDLAAYVKRADIIVGAVGVPELIRTEWIKKGAVVIDAGFHPSENGGVGDTQRDGMKEVAGAYTPVPGGVGPMTINTLIRQTVAAAEKSAGLDASMIS</sequence>
<keyword evidence="10 12" id="KW-0486">Methionine biosynthesis</keyword>
<dbReference type="CDD" id="cd01080">
    <property type="entry name" value="NAD_bind_m-THF_DH_Cyclohyd"/>
    <property type="match status" value="1"/>
</dbReference>
<dbReference type="Pfam" id="PF02882">
    <property type="entry name" value="THF_DHG_CYH_C"/>
    <property type="match status" value="1"/>
</dbReference>
<dbReference type="PANTHER" id="PTHR48099">
    <property type="entry name" value="C-1-TETRAHYDROFOLATE SYNTHASE, CYTOPLASMIC-RELATED"/>
    <property type="match status" value="1"/>
</dbReference>
<dbReference type="InterPro" id="IPR036291">
    <property type="entry name" value="NAD(P)-bd_dom_sf"/>
</dbReference>
<keyword evidence="9 12" id="KW-0368">Histidine biosynthesis</keyword>
<evidence type="ECO:0000313" key="15">
    <source>
        <dbReference type="EMBL" id="TXD98578.1"/>
    </source>
</evidence>
<keyword evidence="7 12" id="KW-0521">NADP</keyword>